<dbReference type="InterPro" id="IPR015406">
    <property type="entry name" value="GpJ_CSF"/>
</dbReference>
<dbReference type="EMBL" id="CADIJO010000003">
    <property type="protein sequence ID" value="CAB3671003.1"/>
    <property type="molecule type" value="Genomic_DNA"/>
</dbReference>
<dbReference type="Proteomes" id="UP000494111">
    <property type="component" value="Unassembled WGS sequence"/>
</dbReference>
<feature type="region of interest" description="Disordered" evidence="1">
    <location>
        <begin position="27"/>
        <end position="47"/>
    </location>
</feature>
<feature type="domain" description="Tip attachment protein J central straight fiber" evidence="2">
    <location>
        <begin position="944"/>
        <end position="1070"/>
    </location>
</feature>
<reference evidence="5 6" key="1">
    <citation type="submission" date="2020-04" db="EMBL/GenBank/DDBJ databases">
        <authorList>
            <person name="De Canck E."/>
        </authorList>
    </citation>
    <scope>NUCLEOTIDE SEQUENCE [LARGE SCALE GENOMIC DNA]</scope>
    <source>
        <strain evidence="5 6">LMG 3458</strain>
    </source>
</reference>
<dbReference type="Pfam" id="PF09327">
    <property type="entry name" value="Phage_Tail_Tip"/>
    <property type="match status" value="1"/>
</dbReference>
<feature type="domain" description="Tip attachment protein J" evidence="3">
    <location>
        <begin position="369"/>
        <end position="529"/>
    </location>
</feature>
<evidence type="ECO:0000259" key="3">
    <source>
        <dbReference type="Pfam" id="PF13550"/>
    </source>
</evidence>
<gene>
    <name evidence="5" type="ORF">LMG3458_01093</name>
</gene>
<feature type="domain" description="Tip attachment protein J HDII-ins2" evidence="4">
    <location>
        <begin position="121"/>
        <end position="247"/>
    </location>
</feature>
<dbReference type="InterPro" id="IPR032876">
    <property type="entry name" value="J_dom"/>
</dbReference>
<evidence type="ECO:0000259" key="2">
    <source>
        <dbReference type="Pfam" id="PF09327"/>
    </source>
</evidence>
<evidence type="ECO:0000259" key="4">
    <source>
        <dbReference type="Pfam" id="PF24801"/>
    </source>
</evidence>
<dbReference type="PANTHER" id="PTHR36251">
    <property type="entry name" value="FELS-1 PROPHAGE HOST SPECIFICITY PROTEIN-RELATED"/>
    <property type="match status" value="1"/>
</dbReference>
<evidence type="ECO:0000256" key="1">
    <source>
        <dbReference type="SAM" id="MobiDB-lite"/>
    </source>
</evidence>
<dbReference type="RefSeq" id="WP_175191734.1">
    <property type="nucleotide sequence ID" value="NZ_CADIJO010000003.1"/>
</dbReference>
<evidence type="ECO:0000313" key="6">
    <source>
        <dbReference type="Proteomes" id="UP000494111"/>
    </source>
</evidence>
<dbReference type="InterPro" id="IPR055385">
    <property type="entry name" value="GpJ_HDII-ins2"/>
</dbReference>
<proteinExistence type="predicted"/>
<dbReference type="Pfam" id="PF13550">
    <property type="entry name" value="Phage-tail_3"/>
    <property type="match status" value="1"/>
</dbReference>
<protein>
    <recommendedName>
        <fullName evidence="7">Tip attachment protein J domain-containing protein</fullName>
    </recommendedName>
</protein>
<dbReference type="Pfam" id="PF24801">
    <property type="entry name" value="FNIII-A_GpJ"/>
    <property type="match status" value="1"/>
</dbReference>
<dbReference type="InterPro" id="IPR053171">
    <property type="entry name" value="Viral_Tip_Attach_Protein"/>
</dbReference>
<evidence type="ECO:0008006" key="7">
    <source>
        <dbReference type="Google" id="ProtNLM"/>
    </source>
</evidence>
<dbReference type="AlphaFoldDB" id="A0A6S6ZEU9"/>
<accession>A0A6S6ZEU9</accession>
<evidence type="ECO:0000313" key="5">
    <source>
        <dbReference type="EMBL" id="CAB3671003.1"/>
    </source>
</evidence>
<name>A0A6S6ZEU9_9BURK</name>
<sequence>MKQRHRIRNKAPAGAFAFGGKRAAGSQDLIGHKGKGGGGGRAPVESPDSLHSTAYARVIDLLGEGEIYGPVHGLDNALRDVYLNGTPVANEDGSLNFTGASIDFRTGTQWQDPLPGFPASESTIGINAELKSGQPWNRLFTNLQASAVRITLAVEGLSQADTKNGDINGYRVEYLIEVNTDGAGYQVVLSTAFDGKTTQRYTRSHRIDLPRARQGWNIRVRRITPNANSNTISDRTVVDTVTEIIDAKLRYPMSAVVGIKIDASQFQSIPTRAYHVRGRIIRVPSNYHTDLRSYDGVWDGTFKLAWTNNPAWVFYDLISNDRYGLGTRVPAGWLDKWGLYQIGRYCDEMVDDGFGGKEPRFTCNVYLQQAADAYRVVQDFASIFRGMAYWANAAVFASADMPGDPVYTFSSANVVEGKFNYVGSALTTRYTVALVSWNDMSEMGRQKVEYVENREGIARYGIQQIEVTGFGCTSRGQAHRIGKWMLLTSNMETRSVTFSVGLDACRVRPGSVIRVADQHLAGRRIGGRIHEGSASKITVDAELGVRPGDRLTVNLPNGLSETRVVAKAVGTGLTADNTVFTVDSTELTADLVGLPGTVLHITVATPFSQAPEADCVWTLESEVLSAQTFRVLSVKRKEGLVAEISAVQHEPGKFDNVDFGTRLDPKPITVVPPSVQPAPTNIRLASRSVIDQGMARHVGVISWDAAPSAVAYQVQWRRDRSDWVEAGRTGALTLELPDIRAGGYIARIRAINVADVSSVWVNSTETQLEGDIAPPPALALLATKSLVFGIDLRWAFPEGRFTAQRTEIWYSASNDRASAIKLGDYAFPQSAHTLMGLSAGKRFYFWGRIVALNGEIGAWYPGEQGVMGEASWQASEILEYLNGQISRDELAKELVGTIDGLTDGLDETRAAITAEEIKRADEDGALSSRVDTVMATANGAAAGVQETRSALVGVDGQLKATYSIRAQITQGGDIYAAGMSMGAYAQPDGTVQSSVYFLADRLALLNLANGQTTTPFVIQNGQTFINDAVIGTGRITDAMIQSLEANKIKAGVMSADRIDAGSFNAKVANIGQAYIKRAHIIDAQVDTLAIAGNAVTIPVAWGGKGAGSVSLVSNVAGPAIIIAYRGGYPSQPSALRIYANGSQLDRVEPAYTATTPNEGGGFIYNTMPLSVMAVTQLPSGTSTITVNSEGDTGDAALRLLVLMVKR</sequence>
<dbReference type="PANTHER" id="PTHR36251:SF2">
    <property type="entry name" value="GIFSY-2 PROPHAGE HOST SPECIFICITY PROTEIN J, PHAGE LAMBDA"/>
    <property type="match status" value="1"/>
</dbReference>
<organism evidence="5 6">
    <name type="scientific">Achromobacter deleyi</name>
    <dbReference type="NCBI Taxonomy" id="1353891"/>
    <lineage>
        <taxon>Bacteria</taxon>
        <taxon>Pseudomonadati</taxon>
        <taxon>Pseudomonadota</taxon>
        <taxon>Betaproteobacteria</taxon>
        <taxon>Burkholderiales</taxon>
        <taxon>Alcaligenaceae</taxon>
        <taxon>Achromobacter</taxon>
    </lineage>
</organism>